<proteinExistence type="inferred from homology"/>
<reference evidence="8" key="2">
    <citation type="submission" date="2020-12" db="EMBL/GenBank/DDBJ databases">
        <authorList>
            <person name="Kanost M."/>
        </authorList>
    </citation>
    <scope>NUCLEOTIDE SEQUENCE</scope>
</reference>
<dbReference type="InterPro" id="IPR007007">
    <property type="entry name" value="Ninjurin"/>
</dbReference>
<keyword evidence="4" id="KW-0130">Cell adhesion</keyword>
<evidence type="ECO:0000256" key="2">
    <source>
        <dbReference type="ARBA" id="ARBA00008141"/>
    </source>
</evidence>
<gene>
    <name evidence="8" type="ORF">O3G_MSEX008889</name>
</gene>
<dbReference type="Pfam" id="PF04923">
    <property type="entry name" value="Ninjurin"/>
    <property type="match status" value="1"/>
</dbReference>
<dbReference type="EMBL" id="JH668476">
    <property type="protein sequence ID" value="KAG6454816.1"/>
    <property type="molecule type" value="Genomic_DNA"/>
</dbReference>
<dbReference type="Proteomes" id="UP000791440">
    <property type="component" value="Unassembled WGS sequence"/>
</dbReference>
<reference evidence="8" key="1">
    <citation type="journal article" date="2016" name="Insect Biochem. Mol. Biol.">
        <title>Multifaceted biological insights from a draft genome sequence of the tobacco hornworm moth, Manduca sexta.</title>
        <authorList>
            <person name="Kanost M.R."/>
            <person name="Arrese E.L."/>
            <person name="Cao X."/>
            <person name="Chen Y.R."/>
            <person name="Chellapilla S."/>
            <person name="Goldsmith M.R."/>
            <person name="Grosse-Wilde E."/>
            <person name="Heckel D.G."/>
            <person name="Herndon N."/>
            <person name="Jiang H."/>
            <person name="Papanicolaou A."/>
            <person name="Qu J."/>
            <person name="Soulages J.L."/>
            <person name="Vogel H."/>
            <person name="Walters J."/>
            <person name="Waterhouse R.M."/>
            <person name="Ahn S.J."/>
            <person name="Almeida F.C."/>
            <person name="An C."/>
            <person name="Aqrawi P."/>
            <person name="Bretschneider A."/>
            <person name="Bryant W.B."/>
            <person name="Bucks S."/>
            <person name="Chao H."/>
            <person name="Chevignon G."/>
            <person name="Christen J.M."/>
            <person name="Clarke D.F."/>
            <person name="Dittmer N.T."/>
            <person name="Ferguson L.C.F."/>
            <person name="Garavelou S."/>
            <person name="Gordon K.H.J."/>
            <person name="Gunaratna R.T."/>
            <person name="Han Y."/>
            <person name="Hauser F."/>
            <person name="He Y."/>
            <person name="Heidel-Fischer H."/>
            <person name="Hirsh A."/>
            <person name="Hu Y."/>
            <person name="Jiang H."/>
            <person name="Kalra D."/>
            <person name="Klinner C."/>
            <person name="Konig C."/>
            <person name="Kovar C."/>
            <person name="Kroll A.R."/>
            <person name="Kuwar S.S."/>
            <person name="Lee S.L."/>
            <person name="Lehman R."/>
            <person name="Li K."/>
            <person name="Li Z."/>
            <person name="Liang H."/>
            <person name="Lovelace S."/>
            <person name="Lu Z."/>
            <person name="Mansfield J.H."/>
            <person name="McCulloch K.J."/>
            <person name="Mathew T."/>
            <person name="Morton B."/>
            <person name="Muzny D.M."/>
            <person name="Neunemann D."/>
            <person name="Ongeri F."/>
            <person name="Pauchet Y."/>
            <person name="Pu L.L."/>
            <person name="Pyrousis I."/>
            <person name="Rao X.J."/>
            <person name="Redding A."/>
            <person name="Roesel C."/>
            <person name="Sanchez-Gracia A."/>
            <person name="Schaack S."/>
            <person name="Shukla A."/>
            <person name="Tetreau G."/>
            <person name="Wang Y."/>
            <person name="Xiong G.H."/>
            <person name="Traut W."/>
            <person name="Walsh T.K."/>
            <person name="Worley K.C."/>
            <person name="Wu D."/>
            <person name="Wu W."/>
            <person name="Wu Y.Q."/>
            <person name="Zhang X."/>
            <person name="Zou Z."/>
            <person name="Zucker H."/>
            <person name="Briscoe A.D."/>
            <person name="Burmester T."/>
            <person name="Clem R.J."/>
            <person name="Feyereisen R."/>
            <person name="Grimmelikhuijzen C.J.P."/>
            <person name="Hamodrakas S.J."/>
            <person name="Hansson B.S."/>
            <person name="Huguet E."/>
            <person name="Jermiin L.S."/>
            <person name="Lan Q."/>
            <person name="Lehman H.K."/>
            <person name="Lorenzen M."/>
            <person name="Merzendorfer H."/>
            <person name="Michalopoulos I."/>
            <person name="Morton D.B."/>
            <person name="Muthukrishnan S."/>
            <person name="Oakeshott J.G."/>
            <person name="Palmer W."/>
            <person name="Park Y."/>
            <person name="Passarelli A.L."/>
            <person name="Rozas J."/>
            <person name="Schwartz L.M."/>
            <person name="Smith W."/>
            <person name="Southgate A."/>
            <person name="Vilcinskas A."/>
            <person name="Vogt R."/>
            <person name="Wang P."/>
            <person name="Werren J."/>
            <person name="Yu X.Q."/>
            <person name="Zhou J.J."/>
            <person name="Brown S.J."/>
            <person name="Scherer S.E."/>
            <person name="Richards S."/>
            <person name="Blissard G.W."/>
        </authorList>
    </citation>
    <scope>NUCLEOTIDE SEQUENCE</scope>
</reference>
<evidence type="ECO:0000313" key="8">
    <source>
        <dbReference type="EMBL" id="KAG6454816.1"/>
    </source>
</evidence>
<feature type="transmembrane region" description="Helical" evidence="7">
    <location>
        <begin position="60"/>
        <end position="88"/>
    </location>
</feature>
<dbReference type="PANTHER" id="PTHR12316:SF17">
    <property type="entry name" value="NINJURIN C, ISOFORM D"/>
    <property type="match status" value="1"/>
</dbReference>
<dbReference type="GO" id="GO:0042246">
    <property type="term" value="P:tissue regeneration"/>
    <property type="evidence" value="ECO:0007669"/>
    <property type="project" value="InterPro"/>
</dbReference>
<evidence type="ECO:0000256" key="3">
    <source>
        <dbReference type="ARBA" id="ARBA00022692"/>
    </source>
</evidence>
<evidence type="ECO:0000256" key="6">
    <source>
        <dbReference type="ARBA" id="ARBA00023136"/>
    </source>
</evidence>
<protein>
    <submittedName>
        <fullName evidence="8">Uncharacterized protein</fullName>
    </submittedName>
</protein>
<comment type="caution">
    <text evidence="8">The sequence shown here is derived from an EMBL/GenBank/DDBJ whole genome shotgun (WGS) entry which is preliminary data.</text>
</comment>
<keyword evidence="5 7" id="KW-1133">Transmembrane helix</keyword>
<name>A0A921ZBG1_MANSE</name>
<dbReference type="GO" id="GO:0007155">
    <property type="term" value="P:cell adhesion"/>
    <property type="evidence" value="ECO:0007669"/>
    <property type="project" value="UniProtKB-KW"/>
</dbReference>
<evidence type="ECO:0000256" key="4">
    <source>
        <dbReference type="ARBA" id="ARBA00022889"/>
    </source>
</evidence>
<dbReference type="PANTHER" id="PTHR12316">
    <property type="entry name" value="NINJURIN-RELATED"/>
    <property type="match status" value="1"/>
</dbReference>
<comment type="similarity">
    <text evidence="2">Belongs to the ninjurin family.</text>
</comment>
<keyword evidence="3 7" id="KW-0812">Transmembrane</keyword>
<keyword evidence="9" id="KW-1185">Reference proteome</keyword>
<dbReference type="GO" id="GO:0016020">
    <property type="term" value="C:membrane"/>
    <property type="evidence" value="ECO:0007669"/>
    <property type="project" value="UniProtKB-SubCell"/>
</dbReference>
<dbReference type="AlphaFoldDB" id="A0A921ZBG1"/>
<accession>A0A921ZBG1</accession>
<organism evidence="8 9">
    <name type="scientific">Manduca sexta</name>
    <name type="common">Tobacco hawkmoth</name>
    <name type="synonym">Tobacco hornworm</name>
    <dbReference type="NCBI Taxonomy" id="7130"/>
    <lineage>
        <taxon>Eukaryota</taxon>
        <taxon>Metazoa</taxon>
        <taxon>Ecdysozoa</taxon>
        <taxon>Arthropoda</taxon>
        <taxon>Hexapoda</taxon>
        <taxon>Insecta</taxon>
        <taxon>Pterygota</taxon>
        <taxon>Neoptera</taxon>
        <taxon>Endopterygota</taxon>
        <taxon>Lepidoptera</taxon>
        <taxon>Glossata</taxon>
        <taxon>Ditrysia</taxon>
        <taxon>Bombycoidea</taxon>
        <taxon>Sphingidae</taxon>
        <taxon>Sphinginae</taxon>
        <taxon>Sphingini</taxon>
        <taxon>Manduca</taxon>
    </lineage>
</organism>
<comment type="subcellular location">
    <subcellularLocation>
        <location evidence="1">Membrane</location>
        <topology evidence="1">Multi-pass membrane protein</topology>
    </subcellularLocation>
</comment>
<evidence type="ECO:0000256" key="5">
    <source>
        <dbReference type="ARBA" id="ARBA00022989"/>
    </source>
</evidence>
<feature type="transmembrane region" description="Helical" evidence="7">
    <location>
        <begin position="100"/>
        <end position="122"/>
    </location>
</feature>
<sequence length="144" mass="16879">MKRRTYYSKPRRKKKKRVFDANEYAIKKTVAQGMLDIALLASNASQLKYVLQFGPIHEFYTLLIALITISIILQTLSFILTGIMFCFIGGDPRTRKVAIWLYRVNIVWLSLVLYCDVINISFGLDTTDYENYHRWDELKLTTEQ</sequence>
<evidence type="ECO:0000256" key="7">
    <source>
        <dbReference type="SAM" id="Phobius"/>
    </source>
</evidence>
<keyword evidence="6 7" id="KW-0472">Membrane</keyword>
<evidence type="ECO:0000313" key="9">
    <source>
        <dbReference type="Proteomes" id="UP000791440"/>
    </source>
</evidence>
<evidence type="ECO:0000256" key="1">
    <source>
        <dbReference type="ARBA" id="ARBA00004141"/>
    </source>
</evidence>